<dbReference type="SUPFAM" id="SSF109854">
    <property type="entry name" value="DinB/YfiT-like putative metalloenzymes"/>
    <property type="match status" value="1"/>
</dbReference>
<gene>
    <name evidence="3" type="ORF">QWY14_11275</name>
</gene>
<dbReference type="Pfam" id="PF05163">
    <property type="entry name" value="DinB"/>
    <property type="match status" value="1"/>
</dbReference>
<dbReference type="InterPro" id="IPR034660">
    <property type="entry name" value="DinB/YfiT-like"/>
</dbReference>
<keyword evidence="2" id="KW-0479">Metal-binding</keyword>
<dbReference type="Proteomes" id="UP001172055">
    <property type="component" value="Unassembled WGS sequence"/>
</dbReference>
<name>A0ABT8N3C8_9BACL</name>
<accession>A0ABT8N3C8</accession>
<evidence type="ECO:0000256" key="1">
    <source>
        <dbReference type="ARBA" id="ARBA00008635"/>
    </source>
</evidence>
<comment type="caution">
    <text evidence="3">The sequence shown here is derived from an EMBL/GenBank/DDBJ whole genome shotgun (WGS) entry which is preliminary data.</text>
</comment>
<proteinExistence type="inferred from homology"/>
<evidence type="ECO:0000313" key="4">
    <source>
        <dbReference type="Proteomes" id="UP001172055"/>
    </source>
</evidence>
<dbReference type="EMBL" id="JAUJWV010000001">
    <property type="protein sequence ID" value="MDN7242385.1"/>
    <property type="molecule type" value="Genomic_DNA"/>
</dbReference>
<reference evidence="3 4" key="1">
    <citation type="submission" date="2023-06" db="EMBL/GenBank/DDBJ databases">
        <title>Novel species in genus Planococcus.</title>
        <authorList>
            <person name="Ning S."/>
        </authorList>
    </citation>
    <scope>NUCLEOTIDE SEQUENCE [LARGE SCALE GENOMIC DNA]</scope>
    <source>
        <strain evidence="3 4">N028</strain>
    </source>
</reference>
<evidence type="ECO:0000256" key="2">
    <source>
        <dbReference type="ARBA" id="ARBA00022723"/>
    </source>
</evidence>
<sequence>MSIHRAVKMYDYHVWANRRVFDHLKQQPEKIFNNQIQGVFPSISAVLVHMYMVEMAWLETMKGNLYEAISQKIKQKTVELNGQPLEVVEAAFKTLAEDFHRFLAGEEDLERVIEVEHPHYGRSKFALADIIQHLANHGTYHRGHISAMSHQQGEKGASTDYIFFVEE</sequence>
<dbReference type="InterPro" id="IPR007837">
    <property type="entry name" value="DinB"/>
</dbReference>
<keyword evidence="4" id="KW-1185">Reference proteome</keyword>
<dbReference type="PANTHER" id="PTHR37302:SF1">
    <property type="entry name" value="PROTEIN DINB"/>
    <property type="match status" value="1"/>
</dbReference>
<comment type="similarity">
    <text evidence="1">Belongs to the DinB family.</text>
</comment>
<dbReference type="Gene3D" id="1.20.120.450">
    <property type="entry name" value="dinb family like domain"/>
    <property type="match status" value="1"/>
</dbReference>
<protein>
    <submittedName>
        <fullName evidence="3">DinB family protein</fullName>
    </submittedName>
</protein>
<organism evidence="3 4">
    <name type="scientific">Planococcus shixiaomingii</name>
    <dbReference type="NCBI Taxonomy" id="3058393"/>
    <lineage>
        <taxon>Bacteria</taxon>
        <taxon>Bacillati</taxon>
        <taxon>Bacillota</taxon>
        <taxon>Bacilli</taxon>
        <taxon>Bacillales</taxon>
        <taxon>Caryophanaceae</taxon>
        <taxon>Planococcus</taxon>
    </lineage>
</organism>
<dbReference type="RefSeq" id="WP_301723888.1">
    <property type="nucleotide sequence ID" value="NZ_JAUJWV010000001.1"/>
</dbReference>
<dbReference type="PANTHER" id="PTHR37302">
    <property type="entry name" value="SLR1116 PROTEIN"/>
    <property type="match status" value="1"/>
</dbReference>
<evidence type="ECO:0000313" key="3">
    <source>
        <dbReference type="EMBL" id="MDN7242385.1"/>
    </source>
</evidence>